<protein>
    <submittedName>
        <fullName evidence="1">Uncharacterized protein</fullName>
    </submittedName>
</protein>
<evidence type="ECO:0000313" key="1">
    <source>
        <dbReference type="EMBL" id="KUF98562.1"/>
    </source>
</evidence>
<accession>A0A0W8DR59</accession>
<comment type="caution">
    <text evidence="1">The sequence shown here is derived from an EMBL/GenBank/DDBJ whole genome shotgun (WGS) entry which is preliminary data.</text>
</comment>
<dbReference type="Proteomes" id="UP000052943">
    <property type="component" value="Unassembled WGS sequence"/>
</dbReference>
<name>A0A0W8DR59_PHYNI</name>
<organism evidence="1 2">
    <name type="scientific">Phytophthora nicotianae</name>
    <name type="common">Potato buckeye rot agent</name>
    <name type="synonym">Phytophthora parasitica</name>
    <dbReference type="NCBI Taxonomy" id="4792"/>
    <lineage>
        <taxon>Eukaryota</taxon>
        <taxon>Sar</taxon>
        <taxon>Stramenopiles</taxon>
        <taxon>Oomycota</taxon>
        <taxon>Peronosporomycetes</taxon>
        <taxon>Peronosporales</taxon>
        <taxon>Peronosporaceae</taxon>
        <taxon>Phytophthora</taxon>
    </lineage>
</organism>
<evidence type="ECO:0000313" key="2">
    <source>
        <dbReference type="Proteomes" id="UP000052943"/>
    </source>
</evidence>
<gene>
    <name evidence="1" type="ORF">AM587_10009815</name>
</gene>
<proteinExistence type="predicted"/>
<dbReference type="AlphaFoldDB" id="A0A0W8DR59"/>
<reference evidence="1 2" key="1">
    <citation type="submission" date="2015-11" db="EMBL/GenBank/DDBJ databases">
        <title>Genomes and virulence difference between two physiological races of Phytophthora nicotianae.</title>
        <authorList>
            <person name="Liu H."/>
            <person name="Ma X."/>
            <person name="Yu H."/>
            <person name="Fang D."/>
            <person name="Li Y."/>
            <person name="Wang X."/>
            <person name="Wang W."/>
            <person name="Dong Y."/>
            <person name="Xiao B."/>
        </authorList>
    </citation>
    <scope>NUCLEOTIDE SEQUENCE [LARGE SCALE GENOMIC DNA]</scope>
    <source>
        <strain evidence="2">race 0</strain>
    </source>
</reference>
<dbReference type="EMBL" id="LNFO01000878">
    <property type="protein sequence ID" value="KUF98562.1"/>
    <property type="molecule type" value="Genomic_DNA"/>
</dbReference>
<sequence length="185" mass="21569">MASVLRFTARYVVERIELQYAAALSKAESYIYEASIDEVIIHGVSRTHRFNTKSRKRGCDFANSMRLLCCHAIVYSRHSRFPGQIILWHCINNRWTSSVTKLQPVEQLAYQVFDGDAFTTVISKPCTHYNRYKEVARVTHLIASELTDIFDAKYFYETLSFILHQWRNVRQIKSRVGKATRPVTK</sequence>